<reference evidence="5 6" key="1">
    <citation type="submission" date="2022-04" db="EMBL/GenBank/DDBJ databases">
        <title>Roseobacter sp. WL0113 is a bacterium isolated from neritic sediment.</title>
        <authorList>
            <person name="Wang L."/>
            <person name="He W."/>
            <person name="Zhang D.-F."/>
        </authorList>
    </citation>
    <scope>NUCLEOTIDE SEQUENCE [LARGE SCALE GENOMIC DNA]</scope>
    <source>
        <strain evidence="5 6">WL0113</strain>
    </source>
</reference>
<dbReference type="InterPro" id="IPR036318">
    <property type="entry name" value="FAD-bd_PCMH-like_sf"/>
</dbReference>
<dbReference type="InterPro" id="IPR016166">
    <property type="entry name" value="FAD-bd_PCMH"/>
</dbReference>
<evidence type="ECO:0000256" key="2">
    <source>
        <dbReference type="ARBA" id="ARBA00022827"/>
    </source>
</evidence>
<dbReference type="Proteomes" id="UP001208690">
    <property type="component" value="Unassembled WGS sequence"/>
</dbReference>
<keyword evidence="6" id="KW-1185">Reference proteome</keyword>
<proteinExistence type="predicted"/>
<comment type="caution">
    <text evidence="5">The sequence shown here is derived from an EMBL/GenBank/DDBJ whole genome shotgun (WGS) entry which is preliminary data.</text>
</comment>
<evidence type="ECO:0000313" key="6">
    <source>
        <dbReference type="Proteomes" id="UP001208690"/>
    </source>
</evidence>
<evidence type="ECO:0000259" key="4">
    <source>
        <dbReference type="PROSITE" id="PS51387"/>
    </source>
</evidence>
<keyword evidence="3" id="KW-0560">Oxidoreductase</keyword>
<evidence type="ECO:0000256" key="1">
    <source>
        <dbReference type="ARBA" id="ARBA00022630"/>
    </source>
</evidence>
<dbReference type="Pfam" id="PF03450">
    <property type="entry name" value="CO_deh_flav_C"/>
    <property type="match status" value="1"/>
</dbReference>
<name>A0ABT3BIM4_9RHOB</name>
<sequence length="261" mass="27494">MTTVRTLATVAEAVSERGHVLGGGTLLMREVNYRPETVTEILRITDASLKEIRIEMSRITLGAGVTMAAVAARAELAALAPSARSVGGPAIRNMATVGGNLFAPHPYGDFAAALLALDARVHWAGGREEEIESFLAGRDRASGLVTAVSFVPPARGGFRFRKVSRTKPKGVSLMSIAANLTLSGSRVERARIAFGAMGPTPLRAKAAETALEGKTLDEAGIARALTVATDGLAPPDDALASSWYRDRVAPVHLSRLLLERS</sequence>
<keyword evidence="2" id="KW-0274">FAD</keyword>
<dbReference type="InterPro" id="IPR036683">
    <property type="entry name" value="CO_DH_flav_C_dom_sf"/>
</dbReference>
<dbReference type="PROSITE" id="PS51387">
    <property type="entry name" value="FAD_PCMH"/>
    <property type="match status" value="1"/>
</dbReference>
<dbReference type="Gene3D" id="3.30.390.50">
    <property type="entry name" value="CO dehydrogenase flavoprotein, C-terminal domain"/>
    <property type="match status" value="1"/>
</dbReference>
<gene>
    <name evidence="5" type="ORF">MUB52_18450</name>
</gene>
<dbReference type="SUPFAM" id="SSF55447">
    <property type="entry name" value="CO dehydrogenase flavoprotein C-terminal domain-like"/>
    <property type="match status" value="1"/>
</dbReference>
<dbReference type="PANTHER" id="PTHR42659">
    <property type="entry name" value="XANTHINE DEHYDROGENASE SUBUNIT C-RELATED"/>
    <property type="match status" value="1"/>
</dbReference>
<dbReference type="PANTHER" id="PTHR42659:SF2">
    <property type="entry name" value="XANTHINE DEHYDROGENASE SUBUNIT C-RELATED"/>
    <property type="match status" value="1"/>
</dbReference>
<dbReference type="Pfam" id="PF00941">
    <property type="entry name" value="FAD_binding_5"/>
    <property type="match status" value="1"/>
</dbReference>
<organism evidence="5 6">
    <name type="scientific">Roseobacter sinensis</name>
    <dbReference type="NCBI Taxonomy" id="2931391"/>
    <lineage>
        <taxon>Bacteria</taxon>
        <taxon>Pseudomonadati</taxon>
        <taxon>Pseudomonadota</taxon>
        <taxon>Alphaproteobacteria</taxon>
        <taxon>Rhodobacterales</taxon>
        <taxon>Roseobacteraceae</taxon>
        <taxon>Roseobacter</taxon>
    </lineage>
</organism>
<dbReference type="EMBL" id="JALIEB010000015">
    <property type="protein sequence ID" value="MCV3273417.1"/>
    <property type="molecule type" value="Genomic_DNA"/>
</dbReference>
<dbReference type="SUPFAM" id="SSF56176">
    <property type="entry name" value="FAD-binding/transporter-associated domain-like"/>
    <property type="match status" value="1"/>
</dbReference>
<dbReference type="InterPro" id="IPR051312">
    <property type="entry name" value="Diverse_Substr_Oxidored"/>
</dbReference>
<dbReference type="InterPro" id="IPR016169">
    <property type="entry name" value="FAD-bd_PCMH_sub2"/>
</dbReference>
<keyword evidence="1" id="KW-0285">Flavoprotein</keyword>
<evidence type="ECO:0000256" key="3">
    <source>
        <dbReference type="ARBA" id="ARBA00023002"/>
    </source>
</evidence>
<accession>A0ABT3BIM4</accession>
<evidence type="ECO:0000313" key="5">
    <source>
        <dbReference type="EMBL" id="MCV3273417.1"/>
    </source>
</evidence>
<dbReference type="InterPro" id="IPR005107">
    <property type="entry name" value="CO_DH_flav_C"/>
</dbReference>
<protein>
    <submittedName>
        <fullName evidence="5">FAD binding domain-containing protein</fullName>
    </submittedName>
</protein>
<feature type="domain" description="FAD-binding PCMH-type" evidence="4">
    <location>
        <begin position="1"/>
        <end position="155"/>
    </location>
</feature>
<dbReference type="Gene3D" id="3.30.465.10">
    <property type="match status" value="1"/>
</dbReference>
<dbReference type="RefSeq" id="WP_263845642.1">
    <property type="nucleotide sequence ID" value="NZ_JALIEB010000015.1"/>
</dbReference>
<dbReference type="SMART" id="SM01092">
    <property type="entry name" value="CO_deh_flav_C"/>
    <property type="match status" value="1"/>
</dbReference>
<dbReference type="InterPro" id="IPR002346">
    <property type="entry name" value="Mopterin_DH_FAD-bd"/>
</dbReference>